<reference evidence="3 4" key="2">
    <citation type="journal article" date="2007" name="BMC Biol.">
        <title>A 100%-complete sequence reveals unusually simple genomic features in the hot-spring red alga Cyanidioschyzon merolae.</title>
        <authorList>
            <person name="Nozaki H."/>
            <person name="Takano H."/>
            <person name="Misumi O."/>
            <person name="Terasawa K."/>
            <person name="Matsuzaki M."/>
            <person name="Maruyama S."/>
            <person name="Nishida K."/>
            <person name="Yagisawa F."/>
            <person name="Yoshida Y."/>
            <person name="Fujiwara T."/>
            <person name="Takio S."/>
            <person name="Tamura K."/>
            <person name="Chung S.J."/>
            <person name="Nakamura S."/>
            <person name="Kuroiwa H."/>
            <person name="Tanaka K."/>
            <person name="Sato N."/>
            <person name="Kuroiwa T."/>
        </authorList>
    </citation>
    <scope>NUCLEOTIDE SEQUENCE [LARGE SCALE GENOMIC DNA]</scope>
    <source>
        <strain evidence="3 4">10D</strain>
    </source>
</reference>
<evidence type="ECO:0000313" key="4">
    <source>
        <dbReference type="Proteomes" id="UP000007014"/>
    </source>
</evidence>
<dbReference type="Gene3D" id="3.60.110.10">
    <property type="entry name" value="Carbon-nitrogen hydrolase"/>
    <property type="match status" value="1"/>
</dbReference>
<dbReference type="eggNOG" id="KOG0806">
    <property type="taxonomic scope" value="Eukaryota"/>
</dbReference>
<dbReference type="PANTHER" id="PTHR43674:SF2">
    <property type="entry name" value="BETA-UREIDOPROPIONASE"/>
    <property type="match status" value="1"/>
</dbReference>
<dbReference type="PANTHER" id="PTHR43674">
    <property type="entry name" value="NITRILASE C965.09-RELATED"/>
    <property type="match status" value="1"/>
</dbReference>
<dbReference type="Proteomes" id="UP000007014">
    <property type="component" value="Chromosome 14"/>
</dbReference>
<name>M1UTV5_CYAM1</name>
<gene>
    <name evidence="3" type="ORF">CYME_CMN155C</name>
</gene>
<dbReference type="EMBL" id="AP006496">
    <property type="protein sequence ID" value="BAM81256.1"/>
    <property type="molecule type" value="Genomic_DNA"/>
</dbReference>
<evidence type="ECO:0000259" key="2">
    <source>
        <dbReference type="PROSITE" id="PS50263"/>
    </source>
</evidence>
<dbReference type="HOGENOM" id="CLU_030130_4_0_1"/>
<dbReference type="GO" id="GO:0050126">
    <property type="term" value="F:N-carbamoylputrescine amidase activity"/>
    <property type="evidence" value="ECO:0007669"/>
    <property type="project" value="TreeGrafter"/>
</dbReference>
<reference evidence="3 4" key="1">
    <citation type="journal article" date="2004" name="Nature">
        <title>Genome sequence of the ultrasmall unicellular red alga Cyanidioschyzon merolae 10D.</title>
        <authorList>
            <person name="Matsuzaki M."/>
            <person name="Misumi O."/>
            <person name="Shin-i T."/>
            <person name="Maruyama S."/>
            <person name="Takahara M."/>
            <person name="Miyagishima S."/>
            <person name="Mori T."/>
            <person name="Nishida K."/>
            <person name="Yagisawa F."/>
            <person name="Nishida K."/>
            <person name="Yoshida Y."/>
            <person name="Nishimura Y."/>
            <person name="Nakao S."/>
            <person name="Kobayashi T."/>
            <person name="Momoyama Y."/>
            <person name="Higashiyama T."/>
            <person name="Minoda A."/>
            <person name="Sano M."/>
            <person name="Nomoto H."/>
            <person name="Oishi K."/>
            <person name="Hayashi H."/>
            <person name="Ohta F."/>
            <person name="Nishizaka S."/>
            <person name="Haga S."/>
            <person name="Miura S."/>
            <person name="Morishita T."/>
            <person name="Kabeya Y."/>
            <person name="Terasawa K."/>
            <person name="Suzuki Y."/>
            <person name="Ishii Y."/>
            <person name="Asakawa S."/>
            <person name="Takano H."/>
            <person name="Ohta N."/>
            <person name="Kuroiwa H."/>
            <person name="Tanaka K."/>
            <person name="Shimizu N."/>
            <person name="Sugano S."/>
            <person name="Sato N."/>
            <person name="Nozaki H."/>
            <person name="Ogasawara N."/>
            <person name="Kohara Y."/>
            <person name="Kuroiwa T."/>
        </authorList>
    </citation>
    <scope>NUCLEOTIDE SEQUENCE [LARGE SCALE GENOMIC DNA]</scope>
    <source>
        <strain evidence="3 4">10D</strain>
    </source>
</reference>
<dbReference type="GO" id="GO:0033388">
    <property type="term" value="P:putrescine biosynthetic process from arginine"/>
    <property type="evidence" value="ECO:0007669"/>
    <property type="project" value="TreeGrafter"/>
</dbReference>
<feature type="domain" description="CN hydrolase" evidence="2">
    <location>
        <begin position="16"/>
        <end position="294"/>
    </location>
</feature>
<dbReference type="PROSITE" id="PS50263">
    <property type="entry name" value="CN_HYDROLASE"/>
    <property type="match status" value="1"/>
</dbReference>
<evidence type="ECO:0000256" key="1">
    <source>
        <dbReference type="ARBA" id="ARBA00022801"/>
    </source>
</evidence>
<evidence type="ECO:0000313" key="3">
    <source>
        <dbReference type="EMBL" id="BAM81256.1"/>
    </source>
</evidence>
<dbReference type="InterPro" id="IPR003010">
    <property type="entry name" value="C-N_Hydrolase"/>
</dbReference>
<protein>
    <submittedName>
        <fullName evidence="3">Probable beta-alanine synthase, closer</fullName>
    </submittedName>
</protein>
<dbReference type="Gramene" id="CMN155CT">
    <property type="protein sequence ID" value="CMN155CT"/>
    <property type="gene ID" value="CMN155C"/>
</dbReference>
<dbReference type="GeneID" id="16995399"/>
<dbReference type="RefSeq" id="XP_005537292.1">
    <property type="nucleotide sequence ID" value="XM_005537235.1"/>
</dbReference>
<dbReference type="InterPro" id="IPR036526">
    <property type="entry name" value="C-N_Hydrolase_sf"/>
</dbReference>
<dbReference type="OMA" id="HWPFLRD"/>
<sequence length="328" mass="36174">MSSLGTTATTMKNRQVQLIALQMSMVPNEPAKNVARAVQTLQSSLTEAGAAPAGVQRIALLPELFAAQYFPVDGGEPRHYSLAVPSPFTEPEHWFWREMASLCRQTEVVLAVSFFEQAGGWTFFNSLAVLDPGAADLFVQPVYRKLHIPHSPGYHEKFYFSPGDTPPTVYQTSRGIRIGVGICWDQWFPELARCLALNGAEVLLYPTAIGSEPQDPTLDSREHWRRTQQGHAAANLMPLMAANRTGIELAQDGSMQIRFYGSSFITDNTGAIVAEASRDADPVVLFSPVMDLDAYREARLAWGVFRDRRPDMYGSLLALDGVAKRAPV</sequence>
<dbReference type="InterPro" id="IPR050345">
    <property type="entry name" value="Aliph_Amidase/BUP"/>
</dbReference>
<dbReference type="AlphaFoldDB" id="M1UTV5"/>
<dbReference type="Pfam" id="PF00795">
    <property type="entry name" value="CN_hydrolase"/>
    <property type="match status" value="1"/>
</dbReference>
<organism evidence="3 4">
    <name type="scientific">Cyanidioschyzon merolae (strain NIES-3377 / 10D)</name>
    <name type="common">Unicellular red alga</name>
    <dbReference type="NCBI Taxonomy" id="280699"/>
    <lineage>
        <taxon>Eukaryota</taxon>
        <taxon>Rhodophyta</taxon>
        <taxon>Bangiophyceae</taxon>
        <taxon>Cyanidiales</taxon>
        <taxon>Cyanidiaceae</taxon>
        <taxon>Cyanidioschyzon</taxon>
    </lineage>
</organism>
<keyword evidence="1" id="KW-0378">Hydrolase</keyword>
<dbReference type="KEGG" id="cme:CYME_CMN155C"/>
<dbReference type="SUPFAM" id="SSF56317">
    <property type="entry name" value="Carbon-nitrogen hydrolase"/>
    <property type="match status" value="1"/>
</dbReference>
<dbReference type="STRING" id="280699.M1UTV5"/>
<accession>M1UTV5</accession>
<dbReference type="OrthoDB" id="412018at2759"/>
<proteinExistence type="predicted"/>
<keyword evidence="4" id="KW-1185">Reference proteome</keyword>